<dbReference type="OrthoDB" id="2427882at2759"/>
<name>A0A397UYX6_9GLOM</name>
<comment type="caution">
    <text evidence="2">The sequence shown here is derived from an EMBL/GenBank/DDBJ whole genome shotgun (WGS) entry which is preliminary data.</text>
</comment>
<evidence type="ECO:0000313" key="3">
    <source>
        <dbReference type="Proteomes" id="UP000266673"/>
    </source>
</evidence>
<accession>A0A397UYX6</accession>
<dbReference type="Proteomes" id="UP000266673">
    <property type="component" value="Unassembled WGS sequence"/>
</dbReference>
<feature type="compositionally biased region" description="Low complexity" evidence="1">
    <location>
        <begin position="66"/>
        <end position="80"/>
    </location>
</feature>
<evidence type="ECO:0000256" key="1">
    <source>
        <dbReference type="SAM" id="MobiDB-lite"/>
    </source>
</evidence>
<reference evidence="2 3" key="1">
    <citation type="submission" date="2018-06" db="EMBL/GenBank/DDBJ databases">
        <title>Comparative genomics reveals the genomic features of Rhizophagus irregularis, R. cerebriforme, R. diaphanum and Gigaspora rosea, and their symbiotic lifestyle signature.</title>
        <authorList>
            <person name="Morin E."/>
            <person name="San Clemente H."/>
            <person name="Chen E.C.H."/>
            <person name="De La Providencia I."/>
            <person name="Hainaut M."/>
            <person name="Kuo A."/>
            <person name="Kohler A."/>
            <person name="Murat C."/>
            <person name="Tang N."/>
            <person name="Roy S."/>
            <person name="Loubradou J."/>
            <person name="Henrissat B."/>
            <person name="Grigoriev I.V."/>
            <person name="Corradi N."/>
            <person name="Roux C."/>
            <person name="Martin F.M."/>
        </authorList>
    </citation>
    <scope>NUCLEOTIDE SEQUENCE [LARGE SCALE GENOMIC DNA]</scope>
    <source>
        <strain evidence="2 3">DAOM 194757</strain>
    </source>
</reference>
<organism evidence="2 3">
    <name type="scientific">Gigaspora rosea</name>
    <dbReference type="NCBI Taxonomy" id="44941"/>
    <lineage>
        <taxon>Eukaryota</taxon>
        <taxon>Fungi</taxon>
        <taxon>Fungi incertae sedis</taxon>
        <taxon>Mucoromycota</taxon>
        <taxon>Glomeromycotina</taxon>
        <taxon>Glomeromycetes</taxon>
        <taxon>Diversisporales</taxon>
        <taxon>Gigasporaceae</taxon>
        <taxon>Gigaspora</taxon>
    </lineage>
</organism>
<dbReference type="EMBL" id="QKWP01000783">
    <property type="protein sequence ID" value="RIB14942.1"/>
    <property type="molecule type" value="Genomic_DNA"/>
</dbReference>
<proteinExistence type="predicted"/>
<dbReference type="AlphaFoldDB" id="A0A397UYX6"/>
<gene>
    <name evidence="2" type="ORF">C2G38_2193644</name>
</gene>
<sequence length="89" mass="10195">MTYIRDVRGPGEVLKNKNNIMLSSSAIPYDSIYDDTCDKLYSEPYDEFYNEPYDEPHNGSHNELYNNNTTQEPTNTTGSNEFGDNKSLT</sequence>
<keyword evidence="3" id="KW-1185">Reference proteome</keyword>
<feature type="region of interest" description="Disordered" evidence="1">
    <location>
        <begin position="47"/>
        <end position="89"/>
    </location>
</feature>
<evidence type="ECO:0000313" key="2">
    <source>
        <dbReference type="EMBL" id="RIB14942.1"/>
    </source>
</evidence>
<protein>
    <submittedName>
        <fullName evidence="2">Uncharacterized protein</fullName>
    </submittedName>
</protein>